<dbReference type="Pfam" id="PF01261">
    <property type="entry name" value="AP_endonuc_2"/>
    <property type="match status" value="1"/>
</dbReference>
<dbReference type="PROSITE" id="PS51318">
    <property type="entry name" value="TAT"/>
    <property type="match status" value="1"/>
</dbReference>
<dbReference type="InterPro" id="IPR013022">
    <property type="entry name" value="Xyl_isomerase-like_TIM-brl"/>
</dbReference>
<feature type="domain" description="Xylose isomerase-like TIM barrel" evidence="1">
    <location>
        <begin position="60"/>
        <end position="277"/>
    </location>
</feature>
<keyword evidence="3" id="KW-1185">Reference proteome</keyword>
<dbReference type="Proteomes" id="UP000320672">
    <property type="component" value="Chromosome"/>
</dbReference>
<dbReference type="SUPFAM" id="SSF51658">
    <property type="entry name" value="Xylose isomerase-like"/>
    <property type="match status" value="1"/>
</dbReference>
<dbReference type="InterPro" id="IPR050312">
    <property type="entry name" value="IolE/XylAMocC-like"/>
</dbReference>
<dbReference type="OrthoDB" id="244362at2"/>
<accession>A0A517MFR9</accession>
<organism evidence="2 3">
    <name type="scientific">Roseimaritima multifibrata</name>
    <dbReference type="NCBI Taxonomy" id="1930274"/>
    <lineage>
        <taxon>Bacteria</taxon>
        <taxon>Pseudomonadati</taxon>
        <taxon>Planctomycetota</taxon>
        <taxon>Planctomycetia</taxon>
        <taxon>Pirellulales</taxon>
        <taxon>Pirellulaceae</taxon>
        <taxon>Roseimaritima</taxon>
    </lineage>
</organism>
<dbReference type="InterPro" id="IPR006311">
    <property type="entry name" value="TAT_signal"/>
</dbReference>
<keyword evidence="2" id="KW-0413">Isomerase</keyword>
<dbReference type="RefSeq" id="WP_145351839.1">
    <property type="nucleotide sequence ID" value="NZ_CP036262.1"/>
</dbReference>
<proteinExistence type="predicted"/>
<evidence type="ECO:0000313" key="2">
    <source>
        <dbReference type="EMBL" id="QDS93735.1"/>
    </source>
</evidence>
<dbReference type="Gene3D" id="3.20.20.150">
    <property type="entry name" value="Divalent-metal-dependent TIM barrel enzymes"/>
    <property type="match status" value="1"/>
</dbReference>
<protein>
    <submittedName>
        <fullName evidence="2">Xylose isomerase-like TIM barrel</fullName>
    </submittedName>
</protein>
<dbReference type="InterPro" id="IPR036237">
    <property type="entry name" value="Xyl_isomerase-like_sf"/>
</dbReference>
<dbReference type="EMBL" id="CP036262">
    <property type="protein sequence ID" value="QDS93735.1"/>
    <property type="molecule type" value="Genomic_DNA"/>
</dbReference>
<dbReference type="AlphaFoldDB" id="A0A517MFR9"/>
<evidence type="ECO:0000259" key="1">
    <source>
        <dbReference type="Pfam" id="PF01261"/>
    </source>
</evidence>
<dbReference type="PANTHER" id="PTHR12110:SF21">
    <property type="entry name" value="XYLOSE ISOMERASE-LIKE TIM BARREL DOMAIN-CONTAINING PROTEIN"/>
    <property type="match status" value="1"/>
</dbReference>
<reference evidence="2 3" key="1">
    <citation type="submission" date="2019-02" db="EMBL/GenBank/DDBJ databases">
        <title>Deep-cultivation of Planctomycetes and their phenomic and genomic characterization uncovers novel biology.</title>
        <authorList>
            <person name="Wiegand S."/>
            <person name="Jogler M."/>
            <person name="Boedeker C."/>
            <person name="Pinto D."/>
            <person name="Vollmers J."/>
            <person name="Rivas-Marin E."/>
            <person name="Kohn T."/>
            <person name="Peeters S.H."/>
            <person name="Heuer A."/>
            <person name="Rast P."/>
            <person name="Oberbeckmann S."/>
            <person name="Bunk B."/>
            <person name="Jeske O."/>
            <person name="Meyerdierks A."/>
            <person name="Storesund J.E."/>
            <person name="Kallscheuer N."/>
            <person name="Luecker S."/>
            <person name="Lage O.M."/>
            <person name="Pohl T."/>
            <person name="Merkel B.J."/>
            <person name="Hornburger P."/>
            <person name="Mueller R.-W."/>
            <person name="Bruemmer F."/>
            <person name="Labrenz M."/>
            <person name="Spormann A.M."/>
            <person name="Op den Camp H."/>
            <person name="Overmann J."/>
            <person name="Amann R."/>
            <person name="Jetten M.S.M."/>
            <person name="Mascher T."/>
            <person name="Medema M.H."/>
            <person name="Devos D.P."/>
            <person name="Kaster A.-K."/>
            <person name="Ovreas L."/>
            <person name="Rohde M."/>
            <person name="Galperin M.Y."/>
            <person name="Jogler C."/>
        </authorList>
    </citation>
    <scope>NUCLEOTIDE SEQUENCE [LARGE SCALE GENOMIC DNA]</scope>
    <source>
        <strain evidence="2 3">FF011L</strain>
    </source>
</reference>
<dbReference type="KEGG" id="rml:FF011L_25080"/>
<evidence type="ECO:0000313" key="3">
    <source>
        <dbReference type="Proteomes" id="UP000320672"/>
    </source>
</evidence>
<sequence>MSPITRRRFNSTCAAAAAVGLASPLLGEDSASSAKPPFAFKYLLGSSLYGYQSLEDIIPEVRKTGATAIDIWPMVHGNQREQLDEMGEAKFAEMLKQADIQLGCITQYKLGPFGLRDEFALASRFGCPTIVSGGAGPKGLTGSELKAAVGQFIEKLKPHLEIAEASGVTLAIENHANNLIESPDSLKWLAEMRPSSALGIAFAPYHLPQQAEELGQLVGDLGESIEVFYAWQHGQGSVKKLPKAEEMEQLPGLGSLDFQPMVQALKKMNFQGWMEIFMHPVPRGVPILEKTSEVTEAVNKSRGYLEGLL</sequence>
<gene>
    <name evidence="2" type="ORF">FF011L_25080</name>
</gene>
<dbReference type="PANTHER" id="PTHR12110">
    <property type="entry name" value="HYDROXYPYRUVATE ISOMERASE"/>
    <property type="match status" value="1"/>
</dbReference>
<name>A0A517MFR9_9BACT</name>
<dbReference type="GO" id="GO:0016853">
    <property type="term" value="F:isomerase activity"/>
    <property type="evidence" value="ECO:0007669"/>
    <property type="project" value="UniProtKB-KW"/>
</dbReference>